<evidence type="ECO:0000313" key="6">
    <source>
        <dbReference type="EMBL" id="OMO64522.1"/>
    </source>
</evidence>
<feature type="repeat" description="PPR" evidence="4">
    <location>
        <begin position="77"/>
        <end position="111"/>
    </location>
</feature>
<feature type="repeat" description="PPR" evidence="4">
    <location>
        <begin position="448"/>
        <end position="478"/>
    </location>
</feature>
<sequence>MFTALNEATNQRLYCSISKALSSASNSKQLLKVHSLIITLGFQKSVFFSGKLISKYAQFKDPSSSLSVFHQVLPTTNLYQWNSIIRALTHNGLFSKALGFYTRMQELEILPDKYTFPSIVNSCAALVDVKMGKFVHKNVLEMGLASDLYIGNALVDMYARFGCLDVALKVFDGMPERDIVSWNSLISGYSANGYWEEALKVYHMAKMAGIMPDSFTVSSVLPACGGLVDIKEGEVVHCLVEKVGLHGDVVVSNGLLSMYFKFNMLVDAQRIFDEMVVRDTVSWNTLICGYSQMELFRESIELFIHMVKKFKPDLLTITSILRACGHLQELKFGKFVHQYMKKSGYQGDVIADNILIDMYSKCGDLLASREVFDRMTCKDTVSWNSMINGYIQYGNYDEALKLSKFMKIDLKVDSITCVMLLSISTQLTDKDLGKQIHCDIVKWGFDTDLIVSNAMVDMYAKCGQINDSLNVFDNMKTHDRVTWNTIITACVQSGDFTLAPRMINQMRKEGLRPDVATILGILPMCFFLAAKRQGKEIHGCIFRFGFETDVPIGNALIEMYSKCGSLKNSLQVFDRMKVRDVVTWTAMISAYGMYGEGRKALRAFADMKATGVIPDHVAFVAIIYACSHSGLVEDGLACFDQMKKDYNLEPRIEHYACVVDLLSRSGLICKAEEFICSMPLKPDVGIWGSLLSGCRLSGNIEVAERVSERILELKSNDTGYYVLVSNVYAILGNWDQVRTIRKTIKARGLKKYPGCSWIEIERRLYVFGTGDKFFEQYEEVNKLLGTISGLMAKEGYVADLRYALHDVEEDEKRDLLCGHSERLAIAFGILNTKPGTPLQVMKNLRVCGDCHTVTKGSLSVEIRPGNYGFVLFGGMKLMFQGLYLFYPIFERENVVDDFRAGKTWVLIATDVIAHGLSGRAGRTRAAITFYTGDDVPYLRNIANIMGASGCEVPSWIMGLNKLRWKKHRPKRSCILTKPSDEAED</sequence>
<dbReference type="SUPFAM" id="SSF52540">
    <property type="entry name" value="P-loop containing nucleoside triphosphate hydrolases"/>
    <property type="match status" value="1"/>
</dbReference>
<dbReference type="Pfam" id="PF14432">
    <property type="entry name" value="DYW_deaminase"/>
    <property type="match status" value="1"/>
</dbReference>
<dbReference type="NCBIfam" id="TIGR00756">
    <property type="entry name" value="PPR"/>
    <property type="match status" value="7"/>
</dbReference>
<evidence type="ECO:0000313" key="7">
    <source>
        <dbReference type="Proteomes" id="UP000188268"/>
    </source>
</evidence>
<dbReference type="FunFam" id="1.25.40.10:FF:000090">
    <property type="entry name" value="Pentatricopeptide repeat-containing protein, chloroplastic"/>
    <property type="match status" value="1"/>
</dbReference>
<dbReference type="GO" id="GO:0003723">
    <property type="term" value="F:RNA binding"/>
    <property type="evidence" value="ECO:0007669"/>
    <property type="project" value="InterPro"/>
</dbReference>
<dbReference type="InterPro" id="IPR046848">
    <property type="entry name" value="E_motif"/>
</dbReference>
<dbReference type="EMBL" id="AWWV01012793">
    <property type="protein sequence ID" value="OMO64522.1"/>
    <property type="molecule type" value="Genomic_DNA"/>
</dbReference>
<gene>
    <name evidence="6" type="ORF">CCACVL1_21691</name>
</gene>
<dbReference type="AlphaFoldDB" id="A0A1R3H2E5"/>
<feature type="repeat" description="PPR" evidence="4">
    <location>
        <begin position="479"/>
        <end position="513"/>
    </location>
</feature>
<dbReference type="InterPro" id="IPR046960">
    <property type="entry name" value="PPR_At4g14850-like_plant"/>
</dbReference>
<dbReference type="FunFam" id="1.25.40.10:FF:000725">
    <property type="entry name" value="Pentatricopeptide repeat-containing protein At3g63370, chloroplastic"/>
    <property type="match status" value="1"/>
</dbReference>
<evidence type="ECO:0000256" key="1">
    <source>
        <dbReference type="ARBA" id="ARBA00006643"/>
    </source>
</evidence>
<feature type="repeat" description="PPR" evidence="4">
    <location>
        <begin position="379"/>
        <end position="409"/>
    </location>
</feature>
<dbReference type="InterPro" id="IPR011990">
    <property type="entry name" value="TPR-like_helical_dom_sf"/>
</dbReference>
<dbReference type="Gene3D" id="1.25.40.10">
    <property type="entry name" value="Tetratricopeptide repeat domain"/>
    <property type="match status" value="6"/>
</dbReference>
<accession>A0A1R3H2E5</accession>
<evidence type="ECO:0000256" key="2">
    <source>
        <dbReference type="ARBA" id="ARBA00022737"/>
    </source>
</evidence>
<organism evidence="6 7">
    <name type="scientific">Corchorus capsularis</name>
    <name type="common">Jute</name>
    <dbReference type="NCBI Taxonomy" id="210143"/>
    <lineage>
        <taxon>Eukaryota</taxon>
        <taxon>Viridiplantae</taxon>
        <taxon>Streptophyta</taxon>
        <taxon>Embryophyta</taxon>
        <taxon>Tracheophyta</taxon>
        <taxon>Spermatophyta</taxon>
        <taxon>Magnoliopsida</taxon>
        <taxon>eudicotyledons</taxon>
        <taxon>Gunneridae</taxon>
        <taxon>Pentapetalae</taxon>
        <taxon>rosids</taxon>
        <taxon>malvids</taxon>
        <taxon>Malvales</taxon>
        <taxon>Malvaceae</taxon>
        <taxon>Grewioideae</taxon>
        <taxon>Apeibeae</taxon>
        <taxon>Corchorus</taxon>
    </lineage>
</organism>
<dbReference type="Pfam" id="PF20431">
    <property type="entry name" value="E_motif"/>
    <property type="match status" value="1"/>
</dbReference>
<feature type="repeat" description="PPR" evidence="4">
    <location>
        <begin position="279"/>
        <end position="309"/>
    </location>
</feature>
<dbReference type="InterPro" id="IPR032867">
    <property type="entry name" value="DYW_dom"/>
</dbReference>
<dbReference type="FunFam" id="1.25.40.10:FF:000682">
    <property type="entry name" value="Pentatricopeptide repeat-containing protein At3g16610"/>
    <property type="match status" value="1"/>
</dbReference>
<feature type="repeat" description="PPR" evidence="4">
    <location>
        <begin position="580"/>
        <end position="614"/>
    </location>
</feature>
<dbReference type="Proteomes" id="UP000188268">
    <property type="component" value="Unassembled WGS sequence"/>
</dbReference>
<dbReference type="Pfam" id="PF01535">
    <property type="entry name" value="PPR"/>
    <property type="match status" value="5"/>
</dbReference>
<dbReference type="PANTHER" id="PTHR47926:SF533">
    <property type="entry name" value="DYW DOMAIN-CONTAINING PROTEIN"/>
    <property type="match status" value="1"/>
</dbReference>
<evidence type="ECO:0000256" key="4">
    <source>
        <dbReference type="PROSITE-ProRule" id="PRU00708"/>
    </source>
</evidence>
<dbReference type="GO" id="GO:0009451">
    <property type="term" value="P:RNA modification"/>
    <property type="evidence" value="ECO:0007669"/>
    <property type="project" value="InterPro"/>
</dbReference>
<dbReference type="InterPro" id="IPR002885">
    <property type="entry name" value="PPR_rpt"/>
</dbReference>
<feature type="repeat" description="PPR" evidence="4">
    <location>
        <begin position="178"/>
        <end position="212"/>
    </location>
</feature>
<reference evidence="6 7" key="1">
    <citation type="submission" date="2013-09" db="EMBL/GenBank/DDBJ databases">
        <title>Corchorus capsularis genome sequencing.</title>
        <authorList>
            <person name="Alam M."/>
            <person name="Haque M.S."/>
            <person name="Islam M.S."/>
            <person name="Emdad E.M."/>
            <person name="Islam M.M."/>
            <person name="Ahmed B."/>
            <person name="Halim A."/>
            <person name="Hossen Q.M.M."/>
            <person name="Hossain M.Z."/>
            <person name="Ahmed R."/>
            <person name="Khan M.M."/>
            <person name="Islam R."/>
            <person name="Rashid M.M."/>
            <person name="Khan S.A."/>
            <person name="Rahman M.S."/>
            <person name="Alam M."/>
        </authorList>
    </citation>
    <scope>NUCLEOTIDE SEQUENCE [LARGE SCALE GENOMIC DNA]</scope>
    <source>
        <strain evidence="7">cv. CVL-1</strain>
        <tissue evidence="6">Whole seedling</tissue>
    </source>
</reference>
<comment type="caution">
    <text evidence="6">The sequence shown here is derived from an EMBL/GenBank/DDBJ whole genome shotgun (WGS) entry which is preliminary data.</text>
</comment>
<dbReference type="GO" id="GO:0008270">
    <property type="term" value="F:zinc ion binding"/>
    <property type="evidence" value="ECO:0007669"/>
    <property type="project" value="InterPro"/>
</dbReference>
<dbReference type="Gramene" id="OMO64522">
    <property type="protein sequence ID" value="OMO64522"/>
    <property type="gene ID" value="CCACVL1_21691"/>
</dbReference>
<proteinExistence type="inferred from homology"/>
<dbReference type="PROSITE" id="PS51375">
    <property type="entry name" value="PPR"/>
    <property type="match status" value="7"/>
</dbReference>
<dbReference type="FunFam" id="1.25.40.10:FF:000285">
    <property type="entry name" value="Pentatricopeptide repeat-containing protein, chloroplastic"/>
    <property type="match status" value="1"/>
</dbReference>
<evidence type="ECO:0000259" key="5">
    <source>
        <dbReference type="Pfam" id="PF14432"/>
    </source>
</evidence>
<dbReference type="Pfam" id="PF13041">
    <property type="entry name" value="PPR_2"/>
    <property type="match status" value="4"/>
</dbReference>
<protein>
    <recommendedName>
        <fullName evidence="5">DYW domain-containing protein</fullName>
    </recommendedName>
</protein>
<dbReference type="OrthoDB" id="185373at2759"/>
<name>A0A1R3H2E5_COCAP</name>
<dbReference type="FunFam" id="1.25.40.10:FF:000196">
    <property type="entry name" value="Pentatricopeptide repeat-containing protein At4g14850"/>
    <property type="match status" value="1"/>
</dbReference>
<dbReference type="InterPro" id="IPR027417">
    <property type="entry name" value="P-loop_NTPase"/>
</dbReference>
<comment type="similarity">
    <text evidence="3">Belongs to the PPR family. PCMP-E subfamily.</text>
</comment>
<evidence type="ECO:0000256" key="3">
    <source>
        <dbReference type="ARBA" id="ARBA00061659"/>
    </source>
</evidence>
<dbReference type="PANTHER" id="PTHR47926">
    <property type="entry name" value="PENTATRICOPEPTIDE REPEAT-CONTAINING PROTEIN"/>
    <property type="match status" value="1"/>
</dbReference>
<dbReference type="STRING" id="210143.A0A1R3H2E5"/>
<feature type="domain" description="DYW" evidence="5">
    <location>
        <begin position="795"/>
        <end position="856"/>
    </location>
</feature>
<keyword evidence="2" id="KW-0677">Repeat</keyword>
<keyword evidence="7" id="KW-1185">Reference proteome</keyword>
<dbReference type="OMA" id="GMYGEGK"/>
<comment type="similarity">
    <text evidence="1">Belongs to the PPR family. PCMP-H subfamily.</text>
</comment>